<sequence>MNVTTVLGESRFNRFHGGLATLCGLTILFDGYDLTIYGAALPSMIKEFGISPAQAGAIGSWALVGMMLGAIFGGALSDRVGRKPIIVGSVLLYSVFTGAVFWADTPTEVALLRFAAGLGIGGVMPNAVALVADYAPAKNRHTLVSSMFSGYMVGGILASLVAIVAIPAFGWRSIYLIGAIPLVLVLPALVRYLPESPSYLLRMDRTADLSAAVRRANPSVQIVPGTTFQADVQRQERATLRQLFADGFAAPTALLWVAFFMVLLMIYGLLTWLPQLMVKSGYALGSSLSFLLTLFIAATIVSCVGGYLADRLGSRRVLVVAYLLAAALITLLGHLGGAPLILVYAVIAVGGGAAFSAQIFANAFAAELYPPVLRTAGLGWALGVGRVGAIVGPLLGGILLDAAVPLSANFLVFAIPGVLAATSVLLIRTNSFRAVPADERSPARPVRG</sequence>
<dbReference type="InterPro" id="IPR011701">
    <property type="entry name" value="MFS"/>
</dbReference>
<feature type="transmembrane region" description="Helical" evidence="5">
    <location>
        <begin position="406"/>
        <end position="427"/>
    </location>
</feature>
<dbReference type="Pfam" id="PF07690">
    <property type="entry name" value="MFS_1"/>
    <property type="match status" value="1"/>
</dbReference>
<dbReference type="PROSITE" id="PS00216">
    <property type="entry name" value="SUGAR_TRANSPORT_1"/>
    <property type="match status" value="1"/>
</dbReference>
<protein>
    <recommendedName>
        <fullName evidence="6">Major facilitator superfamily (MFS) profile domain-containing protein</fullName>
    </recommendedName>
</protein>
<evidence type="ECO:0000313" key="8">
    <source>
        <dbReference type="Proteomes" id="UP000033772"/>
    </source>
</evidence>
<feature type="transmembrane region" description="Helical" evidence="5">
    <location>
        <begin position="341"/>
        <end position="365"/>
    </location>
</feature>
<feature type="transmembrane region" description="Helical" evidence="5">
    <location>
        <begin position="243"/>
        <end position="270"/>
    </location>
</feature>
<name>A0A1J4N7J6_9ACTN</name>
<proteinExistence type="predicted"/>
<evidence type="ECO:0000259" key="6">
    <source>
        <dbReference type="PROSITE" id="PS50850"/>
    </source>
</evidence>
<evidence type="ECO:0000256" key="3">
    <source>
        <dbReference type="ARBA" id="ARBA00022989"/>
    </source>
</evidence>
<dbReference type="STRING" id="1844.UG56_007240"/>
<dbReference type="InterPro" id="IPR036259">
    <property type="entry name" value="MFS_trans_sf"/>
</dbReference>
<dbReference type="PROSITE" id="PS50850">
    <property type="entry name" value="MFS"/>
    <property type="match status" value="1"/>
</dbReference>
<keyword evidence="4 5" id="KW-0472">Membrane</keyword>
<feature type="transmembrane region" description="Helical" evidence="5">
    <location>
        <begin position="143"/>
        <end position="168"/>
    </location>
</feature>
<dbReference type="GO" id="GO:0005886">
    <property type="term" value="C:plasma membrane"/>
    <property type="evidence" value="ECO:0007669"/>
    <property type="project" value="UniProtKB-SubCell"/>
</dbReference>
<feature type="domain" description="Major facilitator superfamily (MFS) profile" evidence="6">
    <location>
        <begin position="19"/>
        <end position="432"/>
    </location>
</feature>
<evidence type="ECO:0000256" key="5">
    <source>
        <dbReference type="SAM" id="Phobius"/>
    </source>
</evidence>
<dbReference type="InterPro" id="IPR005829">
    <property type="entry name" value="Sugar_transporter_CS"/>
</dbReference>
<keyword evidence="3 5" id="KW-1133">Transmembrane helix</keyword>
<dbReference type="InterPro" id="IPR020846">
    <property type="entry name" value="MFS_dom"/>
</dbReference>
<dbReference type="GO" id="GO:0046943">
    <property type="term" value="F:carboxylic acid transmembrane transporter activity"/>
    <property type="evidence" value="ECO:0007669"/>
    <property type="project" value="TreeGrafter"/>
</dbReference>
<dbReference type="PANTHER" id="PTHR23508">
    <property type="entry name" value="CARBOXYLIC ACID TRANSPORTER PROTEIN HOMOLOG"/>
    <property type="match status" value="1"/>
</dbReference>
<evidence type="ECO:0000256" key="1">
    <source>
        <dbReference type="ARBA" id="ARBA00004651"/>
    </source>
</evidence>
<dbReference type="AlphaFoldDB" id="A0A1J4N7J6"/>
<evidence type="ECO:0000256" key="4">
    <source>
        <dbReference type="ARBA" id="ARBA00023136"/>
    </source>
</evidence>
<evidence type="ECO:0000256" key="2">
    <source>
        <dbReference type="ARBA" id="ARBA00022692"/>
    </source>
</evidence>
<accession>A0A1J4N7J6</accession>
<evidence type="ECO:0000313" key="7">
    <source>
        <dbReference type="EMBL" id="OIJ27476.1"/>
    </source>
</evidence>
<comment type="caution">
    <text evidence="7">The sequence shown here is derived from an EMBL/GenBank/DDBJ whole genome shotgun (WGS) entry which is preliminary data.</text>
</comment>
<gene>
    <name evidence="7" type="ORF">UG56_007240</name>
</gene>
<organism evidence="7 8">
    <name type="scientific">Nocardioides luteus</name>
    <dbReference type="NCBI Taxonomy" id="1844"/>
    <lineage>
        <taxon>Bacteria</taxon>
        <taxon>Bacillati</taxon>
        <taxon>Actinomycetota</taxon>
        <taxon>Actinomycetes</taxon>
        <taxon>Propionibacteriales</taxon>
        <taxon>Nocardioidaceae</taxon>
        <taxon>Nocardioides</taxon>
    </lineage>
</organism>
<dbReference type="EMBL" id="JZDQ02000008">
    <property type="protein sequence ID" value="OIJ27476.1"/>
    <property type="molecule type" value="Genomic_DNA"/>
</dbReference>
<feature type="transmembrane region" description="Helical" evidence="5">
    <location>
        <begin position="316"/>
        <end position="335"/>
    </location>
</feature>
<dbReference type="Proteomes" id="UP000033772">
    <property type="component" value="Unassembled WGS sequence"/>
</dbReference>
<comment type="subcellular location">
    <subcellularLocation>
        <location evidence="1">Cell membrane</location>
        <topology evidence="1">Multi-pass membrane protein</topology>
    </subcellularLocation>
</comment>
<feature type="transmembrane region" description="Helical" evidence="5">
    <location>
        <begin position="85"/>
        <end position="103"/>
    </location>
</feature>
<reference evidence="7" key="1">
    <citation type="submission" date="2016-10" db="EMBL/GenBank/DDBJ databases">
        <title>Draft Genome Sequence of Nocardioides luteus Strain BAFB, an Alkane-Degrading Bacterium Isolated from JP-7 Polluted Soil.</title>
        <authorList>
            <person name="Brown L."/>
            <person name="Ruiz O.N."/>
            <person name="Gunasekera T."/>
        </authorList>
    </citation>
    <scope>NUCLEOTIDE SEQUENCE [LARGE SCALE GENOMIC DNA]</scope>
    <source>
        <strain evidence="7">BAFB</strain>
    </source>
</reference>
<keyword evidence="2 5" id="KW-0812">Transmembrane</keyword>
<feature type="transmembrane region" description="Helical" evidence="5">
    <location>
        <begin position="290"/>
        <end position="309"/>
    </location>
</feature>
<feature type="transmembrane region" description="Helical" evidence="5">
    <location>
        <begin position="12"/>
        <end position="32"/>
    </location>
</feature>
<dbReference type="CDD" id="cd17365">
    <property type="entry name" value="MFS_PcaK_like"/>
    <property type="match status" value="1"/>
</dbReference>
<dbReference type="Gene3D" id="1.20.1250.20">
    <property type="entry name" value="MFS general substrate transporter like domains"/>
    <property type="match status" value="1"/>
</dbReference>
<feature type="transmembrane region" description="Helical" evidence="5">
    <location>
        <begin position="52"/>
        <end position="73"/>
    </location>
</feature>
<keyword evidence="8" id="KW-1185">Reference proteome</keyword>
<dbReference type="RefSeq" id="WP_045548599.1">
    <property type="nucleotide sequence ID" value="NZ_JZDQ02000008.1"/>
</dbReference>
<feature type="transmembrane region" description="Helical" evidence="5">
    <location>
        <begin position="377"/>
        <end position="400"/>
    </location>
</feature>
<feature type="transmembrane region" description="Helical" evidence="5">
    <location>
        <begin position="109"/>
        <end position="131"/>
    </location>
</feature>
<dbReference type="PANTHER" id="PTHR23508:SF10">
    <property type="entry name" value="CARBOXYLIC ACID TRANSPORTER PROTEIN HOMOLOG"/>
    <property type="match status" value="1"/>
</dbReference>
<feature type="transmembrane region" description="Helical" evidence="5">
    <location>
        <begin position="174"/>
        <end position="193"/>
    </location>
</feature>
<dbReference type="SUPFAM" id="SSF103473">
    <property type="entry name" value="MFS general substrate transporter"/>
    <property type="match status" value="1"/>
</dbReference>